<dbReference type="EnsemblMetazoa" id="XM_031928226">
    <property type="protein sequence ID" value="XP_031784086"/>
    <property type="gene ID" value="LOC116417089"/>
</dbReference>
<dbReference type="RefSeq" id="XP_031784085.1">
    <property type="nucleotide sequence ID" value="XM_031928225.2"/>
</dbReference>
<dbReference type="AlphaFoldDB" id="A0A7M7R1C9"/>
<protein>
    <submittedName>
        <fullName evidence="1">Uncharacterized protein</fullName>
    </submittedName>
</protein>
<dbReference type="KEGG" id="nvi:116417089"/>
<sequence>MTHRDRLFFVTEAYWKYYASRGRFRAYMLNLLGQELSWYKYRSTNLYNPRDEIKKAGLDMTDLNQITLESQYEHVKKKLSNLHFQMQMTMTLKMA</sequence>
<name>A0A7M7R1C9_NASVI</name>
<dbReference type="GeneID" id="116417089"/>
<evidence type="ECO:0000313" key="1">
    <source>
        <dbReference type="EnsemblMetazoa" id="XP_032457837"/>
    </source>
</evidence>
<keyword evidence="2" id="KW-1185">Reference proteome</keyword>
<dbReference type="InParanoid" id="A0A7M7R1C9"/>
<dbReference type="EnsemblMetazoa" id="XM_031928225">
    <property type="protein sequence ID" value="XP_031784085"/>
    <property type="gene ID" value="LOC116417089"/>
</dbReference>
<dbReference type="SMR" id="A0A7M7R1C9"/>
<dbReference type="RefSeq" id="XP_031784086.1">
    <property type="nucleotide sequence ID" value="XM_031928226.2"/>
</dbReference>
<dbReference type="RefSeq" id="XP_032457837.1">
    <property type="nucleotide sequence ID" value="XM_032601946.1"/>
</dbReference>
<dbReference type="Proteomes" id="UP000002358">
    <property type="component" value="Unassembled WGS sequence"/>
</dbReference>
<reference evidence="1" key="1">
    <citation type="submission" date="2021-01" db="UniProtKB">
        <authorList>
            <consortium name="EnsemblMetazoa"/>
        </authorList>
    </citation>
    <scope>IDENTIFICATION</scope>
</reference>
<accession>A0A7M7R1C9</accession>
<dbReference type="EnsemblMetazoa" id="XM_032601946">
    <property type="protein sequence ID" value="XP_032457837"/>
    <property type="gene ID" value="LOC116417089"/>
</dbReference>
<dbReference type="OrthoDB" id="5516033at2759"/>
<evidence type="ECO:0000313" key="2">
    <source>
        <dbReference type="Proteomes" id="UP000002358"/>
    </source>
</evidence>
<organism evidence="1 2">
    <name type="scientific">Nasonia vitripennis</name>
    <name type="common">Parasitic wasp</name>
    <dbReference type="NCBI Taxonomy" id="7425"/>
    <lineage>
        <taxon>Eukaryota</taxon>
        <taxon>Metazoa</taxon>
        <taxon>Ecdysozoa</taxon>
        <taxon>Arthropoda</taxon>
        <taxon>Hexapoda</taxon>
        <taxon>Insecta</taxon>
        <taxon>Pterygota</taxon>
        <taxon>Neoptera</taxon>
        <taxon>Endopterygota</taxon>
        <taxon>Hymenoptera</taxon>
        <taxon>Apocrita</taxon>
        <taxon>Proctotrupomorpha</taxon>
        <taxon>Chalcidoidea</taxon>
        <taxon>Pteromalidae</taxon>
        <taxon>Pteromalinae</taxon>
        <taxon>Nasonia</taxon>
    </lineage>
</organism>
<proteinExistence type="predicted"/>